<sequence length="126" mass="14139">MALSQKDLLRRIKQQGKMKIGASSKKKSSPSKIGLESETETTQSDPNLKKRKVGIETERQTLQESDSNDRPIEIVKVGVGAILGPKKSFWDDEFKHEEHGRVNNYSPADKAVLSKRDLVAVHEELL</sequence>
<feature type="compositionally biased region" description="Basic and acidic residues" evidence="1">
    <location>
        <begin position="53"/>
        <end position="69"/>
    </location>
</feature>
<evidence type="ECO:0000313" key="2">
    <source>
        <dbReference type="EMBL" id="QCE07130.1"/>
    </source>
</evidence>
<feature type="region of interest" description="Disordered" evidence="1">
    <location>
        <begin position="1"/>
        <end position="69"/>
    </location>
</feature>
<name>A0A4D6N003_VIGUN</name>
<accession>A0A4D6N003</accession>
<dbReference type="Proteomes" id="UP000501690">
    <property type="component" value="Linkage Group LG9"/>
</dbReference>
<protein>
    <submittedName>
        <fullName evidence="2">Uncharacterized protein</fullName>
    </submittedName>
</protein>
<gene>
    <name evidence="2" type="ORF">DEO72_LG9g2146</name>
</gene>
<organism evidence="2 3">
    <name type="scientific">Vigna unguiculata</name>
    <name type="common">Cowpea</name>
    <dbReference type="NCBI Taxonomy" id="3917"/>
    <lineage>
        <taxon>Eukaryota</taxon>
        <taxon>Viridiplantae</taxon>
        <taxon>Streptophyta</taxon>
        <taxon>Embryophyta</taxon>
        <taxon>Tracheophyta</taxon>
        <taxon>Spermatophyta</taxon>
        <taxon>Magnoliopsida</taxon>
        <taxon>eudicotyledons</taxon>
        <taxon>Gunneridae</taxon>
        <taxon>Pentapetalae</taxon>
        <taxon>rosids</taxon>
        <taxon>fabids</taxon>
        <taxon>Fabales</taxon>
        <taxon>Fabaceae</taxon>
        <taxon>Papilionoideae</taxon>
        <taxon>50 kb inversion clade</taxon>
        <taxon>NPAAA clade</taxon>
        <taxon>indigoferoid/millettioid clade</taxon>
        <taxon>Phaseoleae</taxon>
        <taxon>Vigna</taxon>
    </lineage>
</organism>
<proteinExistence type="predicted"/>
<evidence type="ECO:0000256" key="1">
    <source>
        <dbReference type="SAM" id="MobiDB-lite"/>
    </source>
</evidence>
<keyword evidence="3" id="KW-1185">Reference proteome</keyword>
<reference evidence="2 3" key="1">
    <citation type="submission" date="2019-04" db="EMBL/GenBank/DDBJ databases">
        <title>An improved genome assembly and genetic linkage map for asparagus bean, Vigna unguiculata ssp. sesquipedialis.</title>
        <authorList>
            <person name="Xia Q."/>
            <person name="Zhang R."/>
            <person name="Dong Y."/>
        </authorList>
    </citation>
    <scope>NUCLEOTIDE SEQUENCE [LARGE SCALE GENOMIC DNA]</scope>
    <source>
        <tissue evidence="2">Leaf</tissue>
    </source>
</reference>
<dbReference type="AlphaFoldDB" id="A0A4D6N003"/>
<dbReference type="EMBL" id="CP039353">
    <property type="protein sequence ID" value="QCE07130.1"/>
    <property type="molecule type" value="Genomic_DNA"/>
</dbReference>
<evidence type="ECO:0000313" key="3">
    <source>
        <dbReference type="Proteomes" id="UP000501690"/>
    </source>
</evidence>